<organism evidence="1">
    <name type="scientific">Rhizophora mucronata</name>
    <name type="common">Asiatic mangrove</name>
    <dbReference type="NCBI Taxonomy" id="61149"/>
    <lineage>
        <taxon>Eukaryota</taxon>
        <taxon>Viridiplantae</taxon>
        <taxon>Streptophyta</taxon>
        <taxon>Embryophyta</taxon>
        <taxon>Tracheophyta</taxon>
        <taxon>Spermatophyta</taxon>
        <taxon>Magnoliopsida</taxon>
        <taxon>eudicotyledons</taxon>
        <taxon>Gunneridae</taxon>
        <taxon>Pentapetalae</taxon>
        <taxon>rosids</taxon>
        <taxon>fabids</taxon>
        <taxon>Malpighiales</taxon>
        <taxon>Rhizophoraceae</taxon>
        <taxon>Rhizophora</taxon>
    </lineage>
</organism>
<reference evidence="1" key="1">
    <citation type="submission" date="2018-02" db="EMBL/GenBank/DDBJ databases">
        <title>Rhizophora mucronata_Transcriptome.</title>
        <authorList>
            <person name="Meera S.P."/>
            <person name="Sreeshan A."/>
            <person name="Augustine A."/>
        </authorList>
    </citation>
    <scope>NUCLEOTIDE SEQUENCE</scope>
    <source>
        <tissue evidence="1">Leaf</tissue>
    </source>
</reference>
<proteinExistence type="predicted"/>
<dbReference type="EMBL" id="GGEC01043559">
    <property type="protein sequence ID" value="MBX24043.1"/>
    <property type="molecule type" value="Transcribed_RNA"/>
</dbReference>
<accession>A0A2P2M1E3</accession>
<protein>
    <submittedName>
        <fullName evidence="1">Uncharacterized protein MANES_06G128200</fullName>
    </submittedName>
</protein>
<evidence type="ECO:0000313" key="1">
    <source>
        <dbReference type="EMBL" id="MBX24043.1"/>
    </source>
</evidence>
<dbReference type="AlphaFoldDB" id="A0A2P2M1E3"/>
<sequence>MPFTLRVLPQTFIVFLLRNNPTPLKRLVERFVEDLRAENN</sequence>
<name>A0A2P2M1E3_RHIMU</name>